<evidence type="ECO:0000256" key="2">
    <source>
        <dbReference type="ARBA" id="ARBA00023295"/>
    </source>
</evidence>
<reference evidence="4" key="1">
    <citation type="submission" date="2020-10" db="EMBL/GenBank/DDBJ databases">
        <authorList>
            <person name="Gilroy R."/>
        </authorList>
    </citation>
    <scope>NUCLEOTIDE SEQUENCE</scope>
    <source>
        <strain evidence="4">ChiGjej1B1-19959</strain>
    </source>
</reference>
<feature type="domain" description="Glycosyl hydrolase family 13 catalytic" evidence="3">
    <location>
        <begin position="138"/>
        <end position="541"/>
    </location>
</feature>
<protein>
    <submittedName>
        <fullName evidence="4">Glycoside hydrolase family 13 protein</fullName>
    </submittedName>
</protein>
<evidence type="ECO:0000313" key="4">
    <source>
        <dbReference type="EMBL" id="HIU35219.1"/>
    </source>
</evidence>
<evidence type="ECO:0000259" key="3">
    <source>
        <dbReference type="SMART" id="SM00642"/>
    </source>
</evidence>
<dbReference type="PANTHER" id="PTHR10357">
    <property type="entry name" value="ALPHA-AMYLASE FAMILY MEMBER"/>
    <property type="match status" value="1"/>
</dbReference>
<dbReference type="Gene3D" id="3.90.400.10">
    <property type="entry name" value="Oligo-1,6-glucosidase, Domain 2"/>
    <property type="match status" value="1"/>
</dbReference>
<dbReference type="GO" id="GO:0005975">
    <property type="term" value="P:carbohydrate metabolic process"/>
    <property type="evidence" value="ECO:0007669"/>
    <property type="project" value="InterPro"/>
</dbReference>
<accession>A0A9D1IG23</accession>
<name>A0A9D1IG23_9FIRM</name>
<dbReference type="InterPro" id="IPR017853">
    <property type="entry name" value="GH"/>
</dbReference>
<dbReference type="SMART" id="SM00642">
    <property type="entry name" value="Aamy"/>
    <property type="match status" value="1"/>
</dbReference>
<evidence type="ECO:0000256" key="1">
    <source>
        <dbReference type="ARBA" id="ARBA00022801"/>
    </source>
</evidence>
<dbReference type="AlphaFoldDB" id="A0A9D1IG23"/>
<keyword evidence="2" id="KW-0326">Glycosidase</keyword>
<dbReference type="Gene3D" id="3.20.20.80">
    <property type="entry name" value="Glycosidases"/>
    <property type="match status" value="1"/>
</dbReference>
<dbReference type="InterPro" id="IPR006047">
    <property type="entry name" value="GH13_cat_dom"/>
</dbReference>
<sequence>MNPTPYFPTDRYYKDVPGAVETQRPFRLRLVLPRAFGVCAAHLLLQRDGEAAADRAMYWAGMYGDDHEVWDITLSVDAPGLYFYHFAYDSAWGRGGVYHNGDGVGVLLSAEARQSWQLTVYDRAFRTPDWLKGGVMYQIFPDRFYNSGAPKQNVPADRILRADTQNPPYWQPDETGEVRNNDYFGGDLAGICEKLPYLESLGVTCLYLNPIFEAHSNHRYNTADYEKIDPLLGTEADFRKLCRAAEKHGMRVVLDGVFSHTGSDSRYFNREGRYDTVGAYNSEASPYFSWYSFTQYPDAYKSWWGFETLPEVNETDPAYLEFITGENGVVRRWLRAGASGWRLDVADELPDAFLDALRRAAKAEKPDALVLGEVWEDATTKWAYGARRHYLLGGQLDSVMNYPFANAVLEFARGGDADGFYRAVSPILEHYPKPVLDVLMNHIGTHDTERAVTYLAGERARFHDRAWQAAQKLSDAAYEKGKRLLKLAAVLQYTLPGVPCLYYGDEAGMQGYKDPFNRGYYPWGSEDEDLLAFYRRLGALRRALPVLRDGTMDFVSHVLGCVAYARRSPAGALLVIANRNEHDIVYNLREEWHFARERLHGAPVTSCVRVGAMDCAVLDARC</sequence>
<dbReference type="InterPro" id="IPR045857">
    <property type="entry name" value="O16G_dom_2"/>
</dbReference>
<dbReference type="GO" id="GO:0016798">
    <property type="term" value="F:hydrolase activity, acting on glycosyl bonds"/>
    <property type="evidence" value="ECO:0007669"/>
    <property type="project" value="UniProtKB-KW"/>
</dbReference>
<dbReference type="EMBL" id="DVMW01000011">
    <property type="protein sequence ID" value="HIU35219.1"/>
    <property type="molecule type" value="Genomic_DNA"/>
</dbReference>
<gene>
    <name evidence="4" type="ORF">IAC53_01245</name>
</gene>
<comment type="caution">
    <text evidence="4">The sequence shown here is derived from an EMBL/GenBank/DDBJ whole genome shotgun (WGS) entry which is preliminary data.</text>
</comment>
<proteinExistence type="predicted"/>
<dbReference type="Proteomes" id="UP000824071">
    <property type="component" value="Unassembled WGS sequence"/>
</dbReference>
<dbReference type="SUPFAM" id="SSF51445">
    <property type="entry name" value="(Trans)glycosidases"/>
    <property type="match status" value="1"/>
</dbReference>
<dbReference type="PANTHER" id="PTHR10357:SF210">
    <property type="entry name" value="MALTODEXTRIN GLUCOSIDASE"/>
    <property type="match status" value="1"/>
</dbReference>
<organism evidence="4 5">
    <name type="scientific">Candidatus Fimenecus excrementigallinarum</name>
    <dbReference type="NCBI Taxonomy" id="2840816"/>
    <lineage>
        <taxon>Bacteria</taxon>
        <taxon>Bacillati</taxon>
        <taxon>Bacillota</taxon>
        <taxon>Clostridia</taxon>
        <taxon>Candidatus Fimenecus</taxon>
    </lineage>
</organism>
<keyword evidence="1 4" id="KW-0378">Hydrolase</keyword>
<dbReference type="CDD" id="cd11338">
    <property type="entry name" value="AmyAc_CMD"/>
    <property type="match status" value="1"/>
</dbReference>
<evidence type="ECO:0000313" key="5">
    <source>
        <dbReference type="Proteomes" id="UP000824071"/>
    </source>
</evidence>
<reference evidence="4" key="2">
    <citation type="journal article" date="2021" name="PeerJ">
        <title>Extensive microbial diversity within the chicken gut microbiome revealed by metagenomics and culture.</title>
        <authorList>
            <person name="Gilroy R."/>
            <person name="Ravi A."/>
            <person name="Getino M."/>
            <person name="Pursley I."/>
            <person name="Horton D.L."/>
            <person name="Alikhan N.F."/>
            <person name="Baker D."/>
            <person name="Gharbi K."/>
            <person name="Hall N."/>
            <person name="Watson M."/>
            <person name="Adriaenssens E.M."/>
            <person name="Foster-Nyarko E."/>
            <person name="Jarju S."/>
            <person name="Secka A."/>
            <person name="Antonio M."/>
            <person name="Oren A."/>
            <person name="Chaudhuri R.R."/>
            <person name="La Ragione R."/>
            <person name="Hildebrand F."/>
            <person name="Pallen M.J."/>
        </authorList>
    </citation>
    <scope>NUCLEOTIDE SEQUENCE</scope>
    <source>
        <strain evidence="4">ChiGjej1B1-19959</strain>
    </source>
</reference>
<dbReference type="Pfam" id="PF00128">
    <property type="entry name" value="Alpha-amylase"/>
    <property type="match status" value="1"/>
</dbReference>